<keyword evidence="1" id="KW-0732">Signal</keyword>
<accession>A0ABW3S855</accession>
<evidence type="ECO:0000259" key="2">
    <source>
        <dbReference type="Pfam" id="PF07833"/>
    </source>
</evidence>
<comment type="caution">
    <text evidence="5">The sequence shown here is derived from an EMBL/GenBank/DDBJ whole genome shotgun (WGS) entry which is preliminary data.</text>
</comment>
<dbReference type="Pfam" id="PF11738">
    <property type="entry name" value="DUF3298"/>
    <property type="match status" value="1"/>
</dbReference>
<feature type="domain" description="DUF3298" evidence="3">
    <location>
        <begin position="291"/>
        <end position="356"/>
    </location>
</feature>
<dbReference type="EMBL" id="JBHTKZ010000005">
    <property type="protein sequence ID" value="MFD1180660.1"/>
    <property type="molecule type" value="Genomic_DNA"/>
</dbReference>
<dbReference type="InterPro" id="IPR021729">
    <property type="entry name" value="DUF3298"/>
</dbReference>
<keyword evidence="6" id="KW-1185">Reference proteome</keyword>
<feature type="chain" id="PRO_5045300190" evidence="1">
    <location>
        <begin position="30"/>
        <end position="361"/>
    </location>
</feature>
<dbReference type="InterPro" id="IPR037126">
    <property type="entry name" value="PdaC/RsiV-like_sf"/>
</dbReference>
<organism evidence="5 6">
    <name type="scientific">Paenibacillus timonensis</name>
    <dbReference type="NCBI Taxonomy" id="225915"/>
    <lineage>
        <taxon>Bacteria</taxon>
        <taxon>Bacillati</taxon>
        <taxon>Bacillota</taxon>
        <taxon>Bacilli</taxon>
        <taxon>Bacillales</taxon>
        <taxon>Paenibacillaceae</taxon>
        <taxon>Paenibacillus</taxon>
    </lineage>
</organism>
<feature type="signal peptide" evidence="1">
    <location>
        <begin position="1"/>
        <end position="29"/>
    </location>
</feature>
<evidence type="ECO:0000259" key="4">
    <source>
        <dbReference type="Pfam" id="PF13739"/>
    </source>
</evidence>
<proteinExistence type="predicted"/>
<name>A0ABW3S855_9BACL</name>
<dbReference type="InterPro" id="IPR012854">
    <property type="entry name" value="Cu_amine_oxidase-like_N"/>
</dbReference>
<dbReference type="Pfam" id="PF13739">
    <property type="entry name" value="PdaC"/>
    <property type="match status" value="1"/>
</dbReference>
<feature type="domain" description="Copper amine oxidase-like N-terminal" evidence="2">
    <location>
        <begin position="54"/>
        <end position="148"/>
    </location>
</feature>
<dbReference type="InterPro" id="IPR036582">
    <property type="entry name" value="Mao_N_sf"/>
</dbReference>
<dbReference type="SUPFAM" id="SSF55383">
    <property type="entry name" value="Copper amine oxidase, domain N"/>
    <property type="match status" value="1"/>
</dbReference>
<dbReference type="Proteomes" id="UP001597211">
    <property type="component" value="Unassembled WGS sequence"/>
</dbReference>
<sequence length="361" mass="39709">MNKLNKWMTFALAAALVAAPLAMSLPAQQVEAATKAKYAVLPQAFSIEGAKKTIKTINLNGTTYIALRDLSNGLGLGIGFDKATQVAKVSGKHRVLEVNLNASSFKLNEQLLWGPQLVVQDHATYLPMRFILEQMGYVVGYDNSTKLIALQAVQENDVKIGAKEIGADGDGKSLLVYYPVLSGLADSGVQQKINAFLKEEADKHVAAAAKEIGLAAEENNKILDKEPNASVRQPSVDGRFTVTYNEKGRLSLYVDYYVDLGGAHGTTARVPYTFDLSTGKVLTLKEVANNHANYVSIINGKMKEQIKERKLGLLYPFESIEADRDFFLNRNGVVIYFTEYEYMPYVAGMPEFVIPYADFQS</sequence>
<dbReference type="Pfam" id="PF07833">
    <property type="entry name" value="Cu_amine_oxidN1"/>
    <property type="match status" value="1"/>
</dbReference>
<evidence type="ECO:0000256" key="1">
    <source>
        <dbReference type="SAM" id="SignalP"/>
    </source>
</evidence>
<dbReference type="Gene3D" id="3.30.565.40">
    <property type="entry name" value="Fervidobacterium nodosum Rt17-B1 like"/>
    <property type="match status" value="1"/>
</dbReference>
<dbReference type="RefSeq" id="WP_240267528.1">
    <property type="nucleotide sequence ID" value="NZ_JAKSXN010000002.1"/>
</dbReference>
<protein>
    <submittedName>
        <fullName evidence="5">DUF3298 domain-containing protein</fullName>
    </submittedName>
</protein>
<dbReference type="Gene3D" id="3.90.640.20">
    <property type="entry name" value="Heat-shock cognate protein, ATPase"/>
    <property type="match status" value="1"/>
</dbReference>
<evidence type="ECO:0000259" key="3">
    <source>
        <dbReference type="Pfam" id="PF11738"/>
    </source>
</evidence>
<reference evidence="6" key="1">
    <citation type="journal article" date="2019" name="Int. J. Syst. Evol. Microbiol.">
        <title>The Global Catalogue of Microorganisms (GCM) 10K type strain sequencing project: providing services to taxonomists for standard genome sequencing and annotation.</title>
        <authorList>
            <consortium name="The Broad Institute Genomics Platform"/>
            <consortium name="The Broad Institute Genome Sequencing Center for Infectious Disease"/>
            <person name="Wu L."/>
            <person name="Ma J."/>
        </authorList>
    </citation>
    <scope>NUCLEOTIDE SEQUENCE [LARGE SCALE GENOMIC DNA]</scope>
    <source>
        <strain evidence="6">CCUG 48216</strain>
    </source>
</reference>
<evidence type="ECO:0000313" key="6">
    <source>
        <dbReference type="Proteomes" id="UP001597211"/>
    </source>
</evidence>
<evidence type="ECO:0000313" key="5">
    <source>
        <dbReference type="EMBL" id="MFD1180660.1"/>
    </source>
</evidence>
<gene>
    <name evidence="5" type="ORF">ACFQ2Z_04770</name>
</gene>
<feature type="domain" description="Deacetylase PdaC" evidence="4">
    <location>
        <begin position="176"/>
        <end position="267"/>
    </location>
</feature>
<dbReference type="InterPro" id="IPR025303">
    <property type="entry name" value="PdaC"/>
</dbReference>